<comment type="subcellular location">
    <subcellularLocation>
        <location evidence="1">Periplasm</location>
    </subcellularLocation>
</comment>
<proteinExistence type="inferred from homology"/>
<dbReference type="RefSeq" id="WP_043057193.1">
    <property type="nucleotide sequence ID" value="NZ_LXEY01000014.1"/>
</dbReference>
<accession>A0A1B7M178</accession>
<protein>
    <recommendedName>
        <fullName evidence="6">Putative aliphatic sulfonates-binding protein</fullName>
    </recommendedName>
</protein>
<feature type="chain" id="PRO_5008597208" description="Putative aliphatic sulfonates-binding protein" evidence="7">
    <location>
        <begin position="24"/>
        <end position="329"/>
    </location>
</feature>
<comment type="caution">
    <text evidence="9">The sequence shown here is derived from an EMBL/GenBank/DDBJ whole genome shotgun (WGS) entry which is preliminary data.</text>
</comment>
<keyword evidence="3" id="KW-0813">Transport</keyword>
<dbReference type="Gene3D" id="3.40.190.10">
    <property type="entry name" value="Periplasmic binding protein-like II"/>
    <property type="match status" value="2"/>
</dbReference>
<name>A0A1B7M178_9MICC</name>
<dbReference type="PANTHER" id="PTHR30024">
    <property type="entry name" value="ALIPHATIC SULFONATES-BINDING PROTEIN-RELATED"/>
    <property type="match status" value="1"/>
</dbReference>
<keyword evidence="10" id="KW-1185">Reference proteome</keyword>
<dbReference type="Proteomes" id="UP000078292">
    <property type="component" value="Unassembled WGS sequence"/>
</dbReference>
<feature type="signal peptide" evidence="7">
    <location>
        <begin position="1"/>
        <end position="23"/>
    </location>
</feature>
<evidence type="ECO:0000256" key="3">
    <source>
        <dbReference type="ARBA" id="ARBA00022448"/>
    </source>
</evidence>
<evidence type="ECO:0000259" key="8">
    <source>
        <dbReference type="SMART" id="SM00062"/>
    </source>
</evidence>
<evidence type="ECO:0000256" key="2">
    <source>
        <dbReference type="ARBA" id="ARBA00010742"/>
    </source>
</evidence>
<dbReference type="GO" id="GO:0016020">
    <property type="term" value="C:membrane"/>
    <property type="evidence" value="ECO:0007669"/>
    <property type="project" value="InterPro"/>
</dbReference>
<comment type="similarity">
    <text evidence="2">Belongs to the bacterial solute-binding protein SsuA/TauA family.</text>
</comment>
<dbReference type="PROSITE" id="PS51257">
    <property type="entry name" value="PROKAR_LIPOPROTEIN"/>
    <property type="match status" value="1"/>
</dbReference>
<comment type="function">
    <text evidence="5">Part of a binding-protein-dependent transport system for aliphatic sulfonates. Putative binding protein.</text>
</comment>
<evidence type="ECO:0000256" key="6">
    <source>
        <dbReference type="ARBA" id="ARBA00070228"/>
    </source>
</evidence>
<dbReference type="SMART" id="SM00062">
    <property type="entry name" value="PBPb"/>
    <property type="match status" value="1"/>
</dbReference>
<feature type="domain" description="Solute-binding protein family 3/N-terminal" evidence="8">
    <location>
        <begin position="38"/>
        <end position="248"/>
    </location>
</feature>
<dbReference type="PANTHER" id="PTHR30024:SF21">
    <property type="entry name" value="ABC TRANSPORTER SUBSTRATE-BINDING PROTEIN"/>
    <property type="match status" value="1"/>
</dbReference>
<evidence type="ECO:0000256" key="4">
    <source>
        <dbReference type="ARBA" id="ARBA00022729"/>
    </source>
</evidence>
<dbReference type="GO" id="GO:0042597">
    <property type="term" value="C:periplasmic space"/>
    <property type="evidence" value="ECO:0007669"/>
    <property type="project" value="UniProtKB-SubCell"/>
</dbReference>
<dbReference type="NCBIfam" id="TIGR01728">
    <property type="entry name" value="SsuA_fam"/>
    <property type="match status" value="1"/>
</dbReference>
<keyword evidence="4 7" id="KW-0732">Signal</keyword>
<sequence>MSFPRKALTATILASALALTACAGENADADTTSSAAETLRIDYATYNPLSLIIKDQGWLEEELDGEVEWVFSAGSNKANENLRANAIDVGSTAGSAALLARSTGTPIQTISVVGNVEWTALVVPQDSDIESVEDLAGRSVAATRGTDPYFFLVQAVEEAGLELSEVEVQNVQHADGFTALNNGSVDAWSGLDPIMAGGEADTEFLYRNVDLNTYSFLNATEEFIEASPEVAQTVVDTYERARAWALENPEETAQLLADEADIELDVASIVIQERSGFDISPVPGEEQAGVLANIAPIFVTSGDVDAQEDVDAALETLFAPQFAEQASAE</sequence>
<evidence type="ECO:0000256" key="5">
    <source>
        <dbReference type="ARBA" id="ARBA00055538"/>
    </source>
</evidence>
<evidence type="ECO:0000313" key="9">
    <source>
        <dbReference type="EMBL" id="OAV62155.1"/>
    </source>
</evidence>
<dbReference type="SUPFAM" id="SSF53850">
    <property type="entry name" value="Periplasmic binding protein-like II"/>
    <property type="match status" value="1"/>
</dbReference>
<dbReference type="InterPro" id="IPR010067">
    <property type="entry name" value="ABC_SsuA_sub-bd"/>
</dbReference>
<evidence type="ECO:0000256" key="7">
    <source>
        <dbReference type="SAM" id="SignalP"/>
    </source>
</evidence>
<dbReference type="FunFam" id="3.40.190.10:FF:000050">
    <property type="entry name" value="Sulfonate ABC transporter substrate-binding protein"/>
    <property type="match status" value="1"/>
</dbReference>
<dbReference type="EMBL" id="LXEY01000014">
    <property type="protein sequence ID" value="OAV62155.1"/>
    <property type="molecule type" value="Genomic_DNA"/>
</dbReference>
<dbReference type="OrthoDB" id="7374754at2"/>
<dbReference type="Pfam" id="PF09084">
    <property type="entry name" value="NMT1"/>
    <property type="match status" value="1"/>
</dbReference>
<dbReference type="InterPro" id="IPR001638">
    <property type="entry name" value="Solute-binding_3/MltF_N"/>
</dbReference>
<dbReference type="AlphaFoldDB" id="A0A1B7M178"/>
<evidence type="ECO:0000256" key="1">
    <source>
        <dbReference type="ARBA" id="ARBA00004418"/>
    </source>
</evidence>
<dbReference type="GO" id="GO:0042626">
    <property type="term" value="F:ATPase-coupled transmembrane transporter activity"/>
    <property type="evidence" value="ECO:0007669"/>
    <property type="project" value="InterPro"/>
</dbReference>
<dbReference type="InterPro" id="IPR015168">
    <property type="entry name" value="SsuA/THI5"/>
</dbReference>
<reference evidence="9 10" key="1">
    <citation type="submission" date="2016-04" db="EMBL/GenBank/DDBJ databases">
        <title>First whole genome shotgun sequence of the bacterium Enteractinococcus sp. strain UASWS1574.</title>
        <authorList>
            <person name="Crovadore J."/>
            <person name="Chablais R."/>
            <person name="Lefort F."/>
        </authorList>
    </citation>
    <scope>NUCLEOTIDE SEQUENCE [LARGE SCALE GENOMIC DNA]</scope>
    <source>
        <strain evidence="9 10">UASWS1574</strain>
    </source>
</reference>
<dbReference type="STRING" id="1837282.A6F49_07640"/>
<evidence type="ECO:0000313" key="10">
    <source>
        <dbReference type="Proteomes" id="UP000078292"/>
    </source>
</evidence>
<gene>
    <name evidence="9" type="ORF">A6F49_07640</name>
</gene>
<organism evidence="9 10">
    <name type="scientific">Enteractinococcus helveticum</name>
    <dbReference type="NCBI Taxonomy" id="1837282"/>
    <lineage>
        <taxon>Bacteria</taxon>
        <taxon>Bacillati</taxon>
        <taxon>Actinomycetota</taxon>
        <taxon>Actinomycetes</taxon>
        <taxon>Micrococcales</taxon>
        <taxon>Micrococcaceae</taxon>
    </lineage>
</organism>